<dbReference type="EMBL" id="JAUDFV010000169">
    <property type="protein sequence ID" value="KAL2711930.1"/>
    <property type="molecule type" value="Genomic_DNA"/>
</dbReference>
<protein>
    <submittedName>
        <fullName evidence="2">Uncharacterized protein</fullName>
    </submittedName>
</protein>
<organism evidence="2 3">
    <name type="scientific">Vespula squamosa</name>
    <name type="common">Southern yellow jacket</name>
    <name type="synonym">Wasp</name>
    <dbReference type="NCBI Taxonomy" id="30214"/>
    <lineage>
        <taxon>Eukaryota</taxon>
        <taxon>Metazoa</taxon>
        <taxon>Ecdysozoa</taxon>
        <taxon>Arthropoda</taxon>
        <taxon>Hexapoda</taxon>
        <taxon>Insecta</taxon>
        <taxon>Pterygota</taxon>
        <taxon>Neoptera</taxon>
        <taxon>Endopterygota</taxon>
        <taxon>Hymenoptera</taxon>
        <taxon>Apocrita</taxon>
        <taxon>Aculeata</taxon>
        <taxon>Vespoidea</taxon>
        <taxon>Vespidae</taxon>
        <taxon>Vespinae</taxon>
        <taxon>Vespula</taxon>
    </lineage>
</organism>
<dbReference type="Proteomes" id="UP001607302">
    <property type="component" value="Unassembled WGS sequence"/>
</dbReference>
<dbReference type="AlphaFoldDB" id="A0ABD1ZU95"/>
<evidence type="ECO:0000313" key="2">
    <source>
        <dbReference type="EMBL" id="KAL2711930.1"/>
    </source>
</evidence>
<sequence>MSLFRFECKNKDDVVVRLRRESSASSSNKSFLAGLPVEGGRSVDADEKRGKNEENKWVKNE</sequence>
<accession>A0ABD1ZU95</accession>
<gene>
    <name evidence="2" type="ORF">V1478_018509</name>
</gene>
<keyword evidence="3" id="KW-1185">Reference proteome</keyword>
<comment type="caution">
    <text evidence="2">The sequence shown here is derived from an EMBL/GenBank/DDBJ whole genome shotgun (WGS) entry which is preliminary data.</text>
</comment>
<evidence type="ECO:0000256" key="1">
    <source>
        <dbReference type="SAM" id="MobiDB-lite"/>
    </source>
</evidence>
<reference evidence="2 3" key="1">
    <citation type="journal article" date="2024" name="Ann. Entomol. Soc. Am.">
        <title>Genomic analyses of the southern and eastern yellowjacket wasps (Hymenoptera: Vespidae) reveal evolutionary signatures of social life.</title>
        <authorList>
            <person name="Catto M.A."/>
            <person name="Caine P.B."/>
            <person name="Orr S.E."/>
            <person name="Hunt B.G."/>
            <person name="Goodisman M.A.D."/>
        </authorList>
    </citation>
    <scope>NUCLEOTIDE SEQUENCE [LARGE SCALE GENOMIC DNA]</scope>
    <source>
        <strain evidence="2">233</strain>
        <tissue evidence="2">Head and thorax</tissue>
    </source>
</reference>
<name>A0ABD1ZU95_VESSQ</name>
<evidence type="ECO:0000313" key="3">
    <source>
        <dbReference type="Proteomes" id="UP001607302"/>
    </source>
</evidence>
<proteinExistence type="predicted"/>
<feature type="region of interest" description="Disordered" evidence="1">
    <location>
        <begin position="20"/>
        <end position="61"/>
    </location>
</feature>
<feature type="compositionally biased region" description="Basic and acidic residues" evidence="1">
    <location>
        <begin position="41"/>
        <end position="61"/>
    </location>
</feature>